<evidence type="ECO:0000313" key="3">
    <source>
        <dbReference type="Proteomes" id="UP000608420"/>
    </source>
</evidence>
<name>A0ABQ1VWJ5_9BACL</name>
<gene>
    <name evidence="2" type="ORF">GCM10010913_25470</name>
</gene>
<dbReference type="EMBL" id="BMIW01000017">
    <property type="protein sequence ID" value="GGG02657.1"/>
    <property type="molecule type" value="Genomic_DNA"/>
</dbReference>
<protein>
    <submittedName>
        <fullName evidence="2">Uncharacterized protein</fullName>
    </submittedName>
</protein>
<proteinExistence type="predicted"/>
<accession>A0ABQ1VWJ5</accession>
<feature type="transmembrane region" description="Helical" evidence="1">
    <location>
        <begin position="57"/>
        <end position="77"/>
    </location>
</feature>
<evidence type="ECO:0000256" key="1">
    <source>
        <dbReference type="SAM" id="Phobius"/>
    </source>
</evidence>
<sequence>MFMIPTIILATCGLGVSISSGFIEDYQYKVLTTEALLLDERYLKELNIRYENLKKKYFPINLVGFGLFIAGMLSFGIEKKFSTTDFMEPYVGRFSFRLRKKVKKKFDDL</sequence>
<evidence type="ECO:0000313" key="2">
    <source>
        <dbReference type="EMBL" id="GGG02657.1"/>
    </source>
</evidence>
<organism evidence="2 3">
    <name type="scientific">Paenibacillus aceti</name>
    <dbReference type="NCBI Taxonomy" id="1820010"/>
    <lineage>
        <taxon>Bacteria</taxon>
        <taxon>Bacillati</taxon>
        <taxon>Bacillota</taxon>
        <taxon>Bacilli</taxon>
        <taxon>Bacillales</taxon>
        <taxon>Paenibacillaceae</taxon>
        <taxon>Paenibacillus</taxon>
    </lineage>
</organism>
<keyword evidence="1" id="KW-0812">Transmembrane</keyword>
<dbReference type="Proteomes" id="UP000608420">
    <property type="component" value="Unassembled WGS sequence"/>
</dbReference>
<comment type="caution">
    <text evidence="2">The sequence shown here is derived from an EMBL/GenBank/DDBJ whole genome shotgun (WGS) entry which is preliminary data.</text>
</comment>
<keyword evidence="1" id="KW-1133">Transmembrane helix</keyword>
<keyword evidence="1" id="KW-0472">Membrane</keyword>
<reference evidence="3" key="1">
    <citation type="journal article" date="2019" name="Int. J. Syst. Evol. Microbiol.">
        <title>The Global Catalogue of Microorganisms (GCM) 10K type strain sequencing project: providing services to taxonomists for standard genome sequencing and annotation.</title>
        <authorList>
            <consortium name="The Broad Institute Genomics Platform"/>
            <consortium name="The Broad Institute Genome Sequencing Center for Infectious Disease"/>
            <person name="Wu L."/>
            <person name="Ma J."/>
        </authorList>
    </citation>
    <scope>NUCLEOTIDE SEQUENCE [LARGE SCALE GENOMIC DNA]</scope>
    <source>
        <strain evidence="3">CGMCC 1.15420</strain>
    </source>
</reference>
<keyword evidence="3" id="KW-1185">Reference proteome</keyword>